<sequence length="71" mass="8112">MGKGLRDDERELDHILNLLSSDELRQEERLRRYSRSGRENNAAHTGENHAPSASSNACPRCDRRANNTCFI</sequence>
<dbReference type="AlphaFoldDB" id="A0A0C3E904"/>
<accession>A0A0C3E904</accession>
<dbReference type="EMBL" id="KN822026">
    <property type="protein sequence ID" value="KIM64859.1"/>
    <property type="molecule type" value="Genomic_DNA"/>
</dbReference>
<evidence type="ECO:0000256" key="1">
    <source>
        <dbReference type="SAM" id="MobiDB-lite"/>
    </source>
</evidence>
<feature type="region of interest" description="Disordered" evidence="1">
    <location>
        <begin position="29"/>
        <end position="61"/>
    </location>
</feature>
<evidence type="ECO:0000313" key="2">
    <source>
        <dbReference type="EMBL" id="KIM64859.1"/>
    </source>
</evidence>
<gene>
    <name evidence="2" type="ORF">SCLCIDRAFT_1212956</name>
</gene>
<proteinExistence type="predicted"/>
<name>A0A0C3E904_9AGAM</name>
<protein>
    <submittedName>
        <fullName evidence="2">Uncharacterized protein</fullName>
    </submittedName>
</protein>
<reference evidence="2 3" key="1">
    <citation type="submission" date="2014-04" db="EMBL/GenBank/DDBJ databases">
        <authorList>
            <consortium name="DOE Joint Genome Institute"/>
            <person name="Kuo A."/>
            <person name="Kohler A."/>
            <person name="Nagy L.G."/>
            <person name="Floudas D."/>
            <person name="Copeland A."/>
            <person name="Barry K.W."/>
            <person name="Cichocki N."/>
            <person name="Veneault-Fourrey C."/>
            <person name="LaButti K."/>
            <person name="Lindquist E.A."/>
            <person name="Lipzen A."/>
            <person name="Lundell T."/>
            <person name="Morin E."/>
            <person name="Murat C."/>
            <person name="Sun H."/>
            <person name="Tunlid A."/>
            <person name="Henrissat B."/>
            <person name="Grigoriev I.V."/>
            <person name="Hibbett D.S."/>
            <person name="Martin F."/>
            <person name="Nordberg H.P."/>
            <person name="Cantor M.N."/>
            <person name="Hua S.X."/>
        </authorList>
    </citation>
    <scope>NUCLEOTIDE SEQUENCE [LARGE SCALE GENOMIC DNA]</scope>
    <source>
        <strain evidence="2 3">Foug A</strain>
    </source>
</reference>
<dbReference type="InParanoid" id="A0A0C3E904"/>
<dbReference type="HOGENOM" id="CLU_2741522_0_0_1"/>
<evidence type="ECO:0000313" key="3">
    <source>
        <dbReference type="Proteomes" id="UP000053989"/>
    </source>
</evidence>
<keyword evidence="3" id="KW-1185">Reference proteome</keyword>
<organism evidence="2 3">
    <name type="scientific">Scleroderma citrinum Foug A</name>
    <dbReference type="NCBI Taxonomy" id="1036808"/>
    <lineage>
        <taxon>Eukaryota</taxon>
        <taxon>Fungi</taxon>
        <taxon>Dikarya</taxon>
        <taxon>Basidiomycota</taxon>
        <taxon>Agaricomycotina</taxon>
        <taxon>Agaricomycetes</taxon>
        <taxon>Agaricomycetidae</taxon>
        <taxon>Boletales</taxon>
        <taxon>Sclerodermatineae</taxon>
        <taxon>Sclerodermataceae</taxon>
        <taxon>Scleroderma</taxon>
    </lineage>
</organism>
<dbReference type="Proteomes" id="UP000053989">
    <property type="component" value="Unassembled WGS sequence"/>
</dbReference>
<reference evidence="3" key="2">
    <citation type="submission" date="2015-01" db="EMBL/GenBank/DDBJ databases">
        <title>Evolutionary Origins and Diversification of the Mycorrhizal Mutualists.</title>
        <authorList>
            <consortium name="DOE Joint Genome Institute"/>
            <consortium name="Mycorrhizal Genomics Consortium"/>
            <person name="Kohler A."/>
            <person name="Kuo A."/>
            <person name="Nagy L.G."/>
            <person name="Floudas D."/>
            <person name="Copeland A."/>
            <person name="Barry K.W."/>
            <person name="Cichocki N."/>
            <person name="Veneault-Fourrey C."/>
            <person name="LaButti K."/>
            <person name="Lindquist E.A."/>
            <person name="Lipzen A."/>
            <person name="Lundell T."/>
            <person name="Morin E."/>
            <person name="Murat C."/>
            <person name="Riley R."/>
            <person name="Ohm R."/>
            <person name="Sun H."/>
            <person name="Tunlid A."/>
            <person name="Henrissat B."/>
            <person name="Grigoriev I.V."/>
            <person name="Hibbett D.S."/>
            <person name="Martin F."/>
        </authorList>
    </citation>
    <scope>NUCLEOTIDE SEQUENCE [LARGE SCALE GENOMIC DNA]</scope>
    <source>
        <strain evidence="3">Foug A</strain>
    </source>
</reference>